<proteinExistence type="predicted"/>
<gene>
    <name evidence="1" type="ORF">LCGC14_1457890</name>
</gene>
<evidence type="ECO:0000313" key="1">
    <source>
        <dbReference type="EMBL" id="KKM68731.1"/>
    </source>
</evidence>
<protein>
    <submittedName>
        <fullName evidence="1">Uncharacterized protein</fullName>
    </submittedName>
</protein>
<dbReference type="EMBL" id="LAZR01010117">
    <property type="protein sequence ID" value="KKM68731.1"/>
    <property type="molecule type" value="Genomic_DNA"/>
</dbReference>
<sequence length="63" mass="7467">MSDKFKPFDPEHCPNCGHEGIRDYDPGLDFQEGKQTIRHWCEECGWETYQVYEVVYHGETKEA</sequence>
<name>A0A0F9K224_9ZZZZ</name>
<dbReference type="AlphaFoldDB" id="A0A0F9K224"/>
<comment type="caution">
    <text evidence="1">The sequence shown here is derived from an EMBL/GenBank/DDBJ whole genome shotgun (WGS) entry which is preliminary data.</text>
</comment>
<reference evidence="1" key="1">
    <citation type="journal article" date="2015" name="Nature">
        <title>Complex archaea that bridge the gap between prokaryotes and eukaryotes.</title>
        <authorList>
            <person name="Spang A."/>
            <person name="Saw J.H."/>
            <person name="Jorgensen S.L."/>
            <person name="Zaremba-Niedzwiedzka K."/>
            <person name="Martijn J."/>
            <person name="Lind A.E."/>
            <person name="van Eijk R."/>
            <person name="Schleper C."/>
            <person name="Guy L."/>
            <person name="Ettema T.J."/>
        </authorList>
    </citation>
    <scope>NUCLEOTIDE SEQUENCE</scope>
</reference>
<accession>A0A0F9K224</accession>
<organism evidence="1">
    <name type="scientific">marine sediment metagenome</name>
    <dbReference type="NCBI Taxonomy" id="412755"/>
    <lineage>
        <taxon>unclassified sequences</taxon>
        <taxon>metagenomes</taxon>
        <taxon>ecological metagenomes</taxon>
    </lineage>
</organism>